<name>D4YYL7_SPHIU</name>
<dbReference type="Proteomes" id="UP000007753">
    <property type="component" value="Chromosome 1"/>
</dbReference>
<accession>D4YYL7</accession>
<dbReference type="STRING" id="452662.SJA_C1-06150"/>
<protein>
    <submittedName>
        <fullName evidence="1">Uncharacterized protein</fullName>
    </submittedName>
</protein>
<gene>
    <name evidence="1" type="ordered locus">SJA_C1-06150</name>
</gene>
<evidence type="ECO:0000313" key="2">
    <source>
        <dbReference type="Proteomes" id="UP000007753"/>
    </source>
</evidence>
<dbReference type="HOGENOM" id="CLU_939773_0_0_5"/>
<proteinExistence type="predicted"/>
<keyword evidence="2" id="KW-1185">Reference proteome</keyword>
<dbReference type="eggNOG" id="ENOG5032X38">
    <property type="taxonomic scope" value="Bacteria"/>
</dbReference>
<dbReference type="EMBL" id="AP010803">
    <property type="protein sequence ID" value="BAI95449.1"/>
    <property type="molecule type" value="Genomic_DNA"/>
</dbReference>
<evidence type="ECO:0000313" key="1">
    <source>
        <dbReference type="EMBL" id="BAI95449.1"/>
    </source>
</evidence>
<dbReference type="KEGG" id="sjp:SJA_C1-06150"/>
<organism evidence="1 2">
    <name type="scientific">Sphingobium indicum (strain DSM 16413 / CCM 7287 / MTCC 6362 / UT26 / NBRC 101211 / UT26S)</name>
    <name type="common">Sphingobium japonicum</name>
    <dbReference type="NCBI Taxonomy" id="452662"/>
    <lineage>
        <taxon>Bacteria</taxon>
        <taxon>Pseudomonadati</taxon>
        <taxon>Pseudomonadota</taxon>
        <taxon>Alphaproteobacteria</taxon>
        <taxon>Sphingomonadales</taxon>
        <taxon>Sphingomonadaceae</taxon>
        <taxon>Sphingobium</taxon>
    </lineage>
</organism>
<dbReference type="AlphaFoldDB" id="D4YYL7"/>
<sequence>MGIMGQPMNTNRRRKRRAPNLGFIAVWDDRWMDWPEIWAADLWFKFLQISPSYELARQCRAGELMGAEALPADFDVVLAVYDDLGDVQISSGEWLDKQYRFMGHFGKRPSTAQLGIVRHDGPEPAPDIMEGLEAYLAKQWIVEGKPSAVIAAIPLGMGKAEIIRQVEAMLDGMMPDSHVVADGSPKYQVADKRNDLRSAGRYCEAMRIKLRRPALKNWQIGVMAKLSEAHSAYVKANPKRDPDDLIDRHGALKILTSRALSRGHMIAENAARGIFPSYATCEHAMPLDWDFLHGQWRARSKKIAAEWYGARSLLVGHL</sequence>
<reference evidence="1 2" key="1">
    <citation type="journal article" date="2010" name="J. Bacteriol.">
        <title>Complete genome sequence of the representative gamma-hexachlorocyclohexane-degrading bacterium Sphingobium japonicum UT26.</title>
        <authorList>
            <person name="Nagata Y."/>
            <person name="Ohtsubo Y."/>
            <person name="Endo R."/>
            <person name="Ichikawa N."/>
            <person name="Ankai A."/>
            <person name="Oguchi A."/>
            <person name="Fukui S."/>
            <person name="Fujita N."/>
            <person name="Tsuda M."/>
        </authorList>
    </citation>
    <scope>NUCLEOTIDE SEQUENCE [LARGE SCALE GENOMIC DNA]</scope>
    <source>
        <strain evidence="2">DSM 16413 / CCM 7287 / MTCC 6362 / UT26 / NBRC 101211 / UT26S</strain>
    </source>
</reference>